<accession>A0A031WIW4</accession>
<dbReference type="Proteomes" id="UP000372533">
    <property type="component" value="Unassembled WGS sequence"/>
</dbReference>
<dbReference type="AlphaFoldDB" id="A0A031WIW4"/>
<keyword evidence="3" id="KW-0812">Transmembrane</keyword>
<name>A0A031WIW4_CLODI</name>
<dbReference type="InterPro" id="IPR011638">
    <property type="entry name" value="PTS_EIIBC_GUT_C"/>
</dbReference>
<evidence type="ECO:0000256" key="2">
    <source>
        <dbReference type="SAM" id="MobiDB-lite"/>
    </source>
</evidence>
<dbReference type="InterPro" id="IPR004702">
    <property type="entry name" value="PTS_sorb_EIIBC"/>
</dbReference>
<reference evidence="8" key="2">
    <citation type="journal article" date="2018" name="Genome Biol.">
        <title>SKESA: strategic k-mer extension for scrupulous assemblies.</title>
        <authorList>
            <person name="Souvorov A."/>
            <person name="Agarwala R."/>
            <person name="Lipman D.J."/>
        </authorList>
    </citation>
    <scope>NUCLEOTIDE SEQUENCE</scope>
    <source>
        <strain evidence="8">HN1000</strain>
    </source>
</reference>
<dbReference type="Pfam" id="PF07663">
    <property type="entry name" value="EIIBC-GUT_C"/>
    <property type="match status" value="1"/>
</dbReference>
<feature type="compositionally biased region" description="Basic and acidic residues" evidence="2">
    <location>
        <begin position="133"/>
        <end position="148"/>
    </location>
</feature>
<feature type="transmembrane region" description="Helical" evidence="3">
    <location>
        <begin position="251"/>
        <end position="275"/>
    </location>
</feature>
<protein>
    <submittedName>
        <fullName evidence="6">Glucitol/sorbitol-specific enzyme IIB component of PTS</fullName>
        <ecNumber evidence="5 6">2.7.1.69</ecNumber>
    </submittedName>
    <submittedName>
        <fullName evidence="9">Glucitol/sorbitol-specific phosphotransferase enzyme IIB component</fullName>
        <ecNumber evidence="9">2.7.1.191</ecNumber>
    </submittedName>
    <submittedName>
        <fullName evidence="8">PTS glucitol/sorbitol transporter subunit IIB</fullName>
    </submittedName>
    <submittedName>
        <fullName evidence="10">PTS system glucitol/sorbitol-specific transporter subunit IIB</fullName>
    </submittedName>
    <submittedName>
        <fullName evidence="5">PTS system, Sorbitol-like IIB component (Glucitol)</fullName>
    </submittedName>
</protein>
<evidence type="ECO:0000313" key="10">
    <source>
        <dbReference type="EMBL" id="VFD29283.1"/>
    </source>
</evidence>
<evidence type="ECO:0000313" key="14">
    <source>
        <dbReference type="Proteomes" id="UP000411588"/>
    </source>
</evidence>
<keyword evidence="3" id="KW-0472">Membrane</keyword>
<evidence type="ECO:0000313" key="5">
    <source>
        <dbReference type="EMBL" id="CDS85446.1"/>
    </source>
</evidence>
<dbReference type="RefSeq" id="WP_004454715.1">
    <property type="nucleotide sequence ID" value="NZ_AP031492.1"/>
</dbReference>
<dbReference type="OMA" id="HKFIYIT"/>
<dbReference type="PROSITE" id="PS51102">
    <property type="entry name" value="PTS_EIIB_TYPE_5"/>
    <property type="match status" value="1"/>
</dbReference>
<dbReference type="InterPro" id="IPR011618">
    <property type="entry name" value="PTS_EIIBC_GUT_N"/>
</dbReference>
<dbReference type="PANTHER" id="PTHR39427">
    <property type="match status" value="1"/>
</dbReference>
<feature type="transmembrane region" description="Helical" evidence="3">
    <location>
        <begin position="314"/>
        <end position="336"/>
    </location>
</feature>
<dbReference type="Proteomes" id="UP000189137">
    <property type="component" value="Unassembled WGS sequence"/>
</dbReference>
<evidence type="ECO:0000313" key="11">
    <source>
        <dbReference type="EMBL" id="VHY02169.1"/>
    </source>
</evidence>
<dbReference type="EMBL" id="LK933116">
    <property type="protein sequence ID" value="CDT34822.1"/>
    <property type="molecule type" value="Genomic_DNA"/>
</dbReference>
<feature type="transmembrane region" description="Helical" evidence="3">
    <location>
        <begin position="225"/>
        <end position="244"/>
    </location>
</feature>
<dbReference type="GeneID" id="66354812"/>
<organism evidence="6">
    <name type="scientific">Clostridioides difficile</name>
    <name type="common">Peptoclostridium difficile</name>
    <dbReference type="NCBI Taxonomy" id="1496"/>
    <lineage>
        <taxon>Bacteria</taxon>
        <taxon>Bacillati</taxon>
        <taxon>Bacillota</taxon>
        <taxon>Clostridia</taxon>
        <taxon>Peptostreptococcales</taxon>
        <taxon>Peptostreptococcaceae</taxon>
        <taxon>Clostridioides</taxon>
    </lineage>
</organism>
<reference evidence="8" key="4">
    <citation type="submission" date="2021-06" db="EMBL/GenBank/DDBJ databases">
        <authorList>
            <consortium name="NCBI Pathogen Detection Project"/>
        </authorList>
    </citation>
    <scope>NUCLEOTIDE SEQUENCE</scope>
    <source>
        <strain evidence="8">HN1000</strain>
    </source>
</reference>
<dbReference type="PANTHER" id="PTHR39427:SF1">
    <property type="entry name" value="PTS SYSTEM GLUCITOL_SORBITOL-SPECIFIC EIIB COMPONENT"/>
    <property type="match status" value="1"/>
</dbReference>
<feature type="transmembrane region" description="Helical" evidence="3">
    <location>
        <begin position="195"/>
        <end position="219"/>
    </location>
</feature>
<evidence type="ECO:0000256" key="1">
    <source>
        <dbReference type="PROSITE-ProRule" id="PRU00425"/>
    </source>
</evidence>
<feature type="region of interest" description="Disordered" evidence="2">
    <location>
        <begin position="123"/>
        <end position="148"/>
    </location>
</feature>
<proteinExistence type="predicted"/>
<dbReference type="EMBL" id="DAEPXK010000021">
    <property type="protein sequence ID" value="HBH1542645.1"/>
    <property type="molecule type" value="Genomic_DNA"/>
</dbReference>
<dbReference type="EMBL" id="CAAJVP010000005">
    <property type="protein sequence ID" value="VHY02169.1"/>
    <property type="molecule type" value="Genomic_DNA"/>
</dbReference>
<gene>
    <name evidence="6" type="primary">srlE</name>
    <name evidence="9" type="synonym">srlE_3</name>
    <name evidence="7" type="ORF">BN1095_440119</name>
    <name evidence="5" type="ORF">BN1096_520290</name>
    <name evidence="6" type="ORF">BN1097_630330</name>
    <name evidence="8" type="ORF">KRM00_002134</name>
    <name evidence="11" type="ORF">SAMEA1402366_01320</name>
    <name evidence="10" type="ORF">SAMEA1402399_00322</name>
    <name evidence="9" type="ORF">SAMEA3375112_02376</name>
</gene>
<evidence type="ECO:0000313" key="8">
    <source>
        <dbReference type="EMBL" id="HBH1542645.1"/>
    </source>
</evidence>
<dbReference type="EMBL" id="CAADAN010000001">
    <property type="protein sequence ID" value="VFD29283.1"/>
    <property type="molecule type" value="Genomic_DNA"/>
</dbReference>
<evidence type="ECO:0000313" key="12">
    <source>
        <dbReference type="Proteomes" id="UP000189137"/>
    </source>
</evidence>
<dbReference type="Proteomes" id="UP000411588">
    <property type="component" value="Unassembled WGS sequence"/>
</dbReference>
<evidence type="ECO:0000313" key="6">
    <source>
        <dbReference type="EMBL" id="CDS87965.1"/>
    </source>
</evidence>
<dbReference type="Proteomes" id="UP000878956">
    <property type="component" value="Unassembled WGS sequence"/>
</dbReference>
<feature type="modified residue" description="Phosphocysteine; by EIIA" evidence="1">
    <location>
        <position position="74"/>
    </location>
</feature>
<evidence type="ECO:0000259" key="4">
    <source>
        <dbReference type="PROSITE" id="PS51102"/>
    </source>
</evidence>
<dbReference type="EC" id="2.7.1.191" evidence="9"/>
<dbReference type="GO" id="GO:0008982">
    <property type="term" value="F:protein-N(PI)-phosphohistidine-sugar phosphotransferase activity"/>
    <property type="evidence" value="ECO:0007669"/>
    <property type="project" value="InterPro"/>
</dbReference>
<keyword evidence="3" id="KW-1133">Transmembrane helix</keyword>
<reference evidence="6" key="1">
    <citation type="submission" date="2014-07" db="EMBL/GenBank/DDBJ databases">
        <authorList>
            <person name="Monot Marc"/>
        </authorList>
    </citation>
    <scope>NUCLEOTIDE SEQUENCE</scope>
    <source>
        <strain evidence="7">7032989</strain>
        <strain evidence="6">7032994</strain>
    </source>
</reference>
<dbReference type="EMBL" id="LK932402">
    <property type="protein sequence ID" value="CDS87965.1"/>
    <property type="molecule type" value="Genomic_DNA"/>
</dbReference>
<evidence type="ECO:0000313" key="7">
    <source>
        <dbReference type="EMBL" id="CDT34822.1"/>
    </source>
</evidence>
<dbReference type="PATRIC" id="fig|1496.854.peg.2161"/>
<dbReference type="Pfam" id="PF03612">
    <property type="entry name" value="EIIBC-GUT_N"/>
    <property type="match status" value="1"/>
</dbReference>
<dbReference type="GO" id="GO:0005886">
    <property type="term" value="C:plasma membrane"/>
    <property type="evidence" value="ECO:0007669"/>
    <property type="project" value="TreeGrafter"/>
</dbReference>
<feature type="domain" description="PTS EIIB type-5" evidence="4">
    <location>
        <begin position="3"/>
        <end position="196"/>
    </location>
</feature>
<dbReference type="EC" id="2.7.1.69" evidence="5 6"/>
<dbReference type="GO" id="GO:0009401">
    <property type="term" value="P:phosphoenolpyruvate-dependent sugar phosphotransferase system"/>
    <property type="evidence" value="ECO:0007669"/>
    <property type="project" value="InterPro"/>
</dbReference>
<sequence>MEENKILKIEKGTSGWGGPLYIKKEGNRNKILSMTAGGIHEVTLKIKELLGCEIVDGFKTGVSDEEVAVVIIDCGGTARCGVYPKKKIPTINVNPVGKTGPLAKFITEEYYVSDVNPNCISVVDGEDMPQKSQENKSENKSSIRKPDNYDEVKSKAQGEYAKKNIILSIGQGAGQVVSKFYDAGRDTIQMVMNNVIPFMAFVSMLMGIILASGLGDWIARVISPLAGNIGGLLIISVICTLPFLSPILGPGAVIAQVVGTLVGTQIGLGAIPAYLALPALFAINGQAGCDFVPVGLSLGEAEPETVEYGVPALFYSRLITGPIAVIIAYGVAVFALR</sequence>
<dbReference type="KEGG" id="pdf:CD630DERM_24170"/>
<keyword evidence="6" id="KW-0808">Transferase</keyword>
<evidence type="ECO:0000256" key="3">
    <source>
        <dbReference type="SAM" id="Phobius"/>
    </source>
</evidence>
<evidence type="ECO:0000313" key="13">
    <source>
        <dbReference type="Proteomes" id="UP000372533"/>
    </source>
</evidence>
<evidence type="ECO:0000313" key="9">
    <source>
        <dbReference type="EMBL" id="SJS54797.1"/>
    </source>
</evidence>
<dbReference type="EMBL" id="LK932505">
    <property type="protein sequence ID" value="CDS85446.1"/>
    <property type="molecule type" value="Genomic_DNA"/>
</dbReference>
<reference evidence="11 13" key="3">
    <citation type="submission" date="2019-04" db="EMBL/GenBank/DDBJ databases">
        <authorList>
            <consortium name="Pathogen Informatics"/>
        </authorList>
    </citation>
    <scope>NUCLEOTIDE SEQUENCE [LARGE SCALE GENOMIC DNA]</scope>
    <source>
        <strain evidence="14">clo34</strain>
        <strain evidence="10">Clo34</strain>
        <strain evidence="13">tl291</strain>
        <strain evidence="11">Tl291</strain>
        <strain evidence="9 12">VRECD0157</strain>
    </source>
</reference>
<dbReference type="EMBL" id="FUPS01000007">
    <property type="protein sequence ID" value="SJS54797.1"/>
    <property type="molecule type" value="Genomic_DNA"/>
</dbReference>